<reference evidence="4" key="3">
    <citation type="submission" date="2025-09" db="UniProtKB">
        <authorList>
            <consortium name="Ensembl"/>
        </authorList>
    </citation>
    <scope>IDENTIFICATION</scope>
</reference>
<dbReference type="PANTHER" id="PTHR14965:SF2">
    <property type="entry name" value="BCL-2-LIKE PROTEIN 12"/>
    <property type="match status" value="1"/>
</dbReference>
<dbReference type="OMA" id="QYMDMFV"/>
<dbReference type="AlphaFoldDB" id="A0A3Q1HS88"/>
<dbReference type="OrthoDB" id="9948760at2759"/>
<dbReference type="GO" id="GO:2001236">
    <property type="term" value="P:regulation of extrinsic apoptotic signaling pathway"/>
    <property type="evidence" value="ECO:0007669"/>
    <property type="project" value="TreeGrafter"/>
</dbReference>
<evidence type="ECO:0000313" key="4">
    <source>
        <dbReference type="Ensembl" id="ENSATEP00000011797.1"/>
    </source>
</evidence>
<evidence type="ECO:0000256" key="3">
    <source>
        <dbReference type="SAM" id="MobiDB-lite"/>
    </source>
</evidence>
<dbReference type="GeneTree" id="ENSGT00940000154318"/>
<feature type="compositionally biased region" description="Basic and acidic residues" evidence="3">
    <location>
        <begin position="169"/>
        <end position="178"/>
    </location>
</feature>
<dbReference type="CTD" id="83596"/>
<feature type="region of interest" description="Disordered" evidence="3">
    <location>
        <begin position="36"/>
        <end position="157"/>
    </location>
</feature>
<dbReference type="Proteomes" id="UP000265040">
    <property type="component" value="Chromosome 8"/>
</dbReference>
<evidence type="ECO:0000313" key="5">
    <source>
        <dbReference type="Proteomes" id="UP000265040"/>
    </source>
</evidence>
<feature type="region of interest" description="Disordered" evidence="3">
    <location>
        <begin position="169"/>
        <end position="204"/>
    </location>
</feature>
<name>A0A3Q1HS88_ANATE</name>
<dbReference type="InParanoid" id="A0A3Q1HS88"/>
<proteinExistence type="predicted"/>
<dbReference type="RefSeq" id="XP_026214667.1">
    <property type="nucleotide sequence ID" value="XM_026358882.1"/>
</dbReference>
<dbReference type="STRING" id="64144.ENSATEP00000011806"/>
<reference evidence="4" key="1">
    <citation type="submission" date="2021-04" db="EMBL/GenBank/DDBJ databases">
        <authorList>
            <consortium name="Wellcome Sanger Institute Data Sharing"/>
        </authorList>
    </citation>
    <scope>NUCLEOTIDE SEQUENCE [LARGE SCALE GENOMIC DNA]</scope>
</reference>
<dbReference type="InterPro" id="IPR036834">
    <property type="entry name" value="Bcl-2-like_sf"/>
</dbReference>
<reference evidence="4" key="2">
    <citation type="submission" date="2025-08" db="UniProtKB">
        <authorList>
            <consortium name="Ensembl"/>
        </authorList>
    </citation>
    <scope>IDENTIFICATION</scope>
</reference>
<organism evidence="4 5">
    <name type="scientific">Anabas testudineus</name>
    <name type="common">Climbing perch</name>
    <name type="synonym">Anthias testudineus</name>
    <dbReference type="NCBI Taxonomy" id="64144"/>
    <lineage>
        <taxon>Eukaryota</taxon>
        <taxon>Metazoa</taxon>
        <taxon>Chordata</taxon>
        <taxon>Craniata</taxon>
        <taxon>Vertebrata</taxon>
        <taxon>Euteleostomi</taxon>
        <taxon>Actinopterygii</taxon>
        <taxon>Neopterygii</taxon>
        <taxon>Teleostei</taxon>
        <taxon>Neoteleostei</taxon>
        <taxon>Acanthomorphata</taxon>
        <taxon>Anabantaria</taxon>
        <taxon>Anabantiformes</taxon>
        <taxon>Anabantoidei</taxon>
        <taxon>Anabantidae</taxon>
        <taxon>Anabas</taxon>
    </lineage>
</organism>
<protein>
    <submittedName>
        <fullName evidence="4">Uncharacterized protein</fullName>
    </submittedName>
</protein>
<feature type="compositionally biased region" description="Basic and acidic residues" evidence="3">
    <location>
        <begin position="42"/>
        <end position="58"/>
    </location>
</feature>
<evidence type="ECO:0000256" key="2">
    <source>
        <dbReference type="ARBA" id="ARBA00022703"/>
    </source>
</evidence>
<keyword evidence="2" id="KW-0053">Apoptosis</keyword>
<dbReference type="PANTHER" id="PTHR14965">
    <property type="entry name" value="SI:CH73-248E21.1"/>
    <property type="match status" value="1"/>
</dbReference>
<dbReference type="GeneID" id="113161350"/>
<evidence type="ECO:0000256" key="1">
    <source>
        <dbReference type="ARBA" id="ARBA00022553"/>
    </source>
</evidence>
<dbReference type="SUPFAM" id="SSF56854">
    <property type="entry name" value="Bcl-2 inhibitors of programmed cell death"/>
    <property type="match status" value="1"/>
</dbReference>
<dbReference type="Ensembl" id="ENSATET00000011987.3">
    <property type="protein sequence ID" value="ENSATEP00000011797.1"/>
    <property type="gene ID" value="ENSATEG00000008245.3"/>
</dbReference>
<dbReference type="GO" id="GO:0006915">
    <property type="term" value="P:apoptotic process"/>
    <property type="evidence" value="ECO:0007669"/>
    <property type="project" value="UniProtKB-KW"/>
</dbReference>
<dbReference type="FunCoup" id="A0A3Q1HS88">
    <property type="interactions" value="5"/>
</dbReference>
<accession>A0A3Q1HS88</accession>
<keyword evidence="5" id="KW-1185">Reference proteome</keyword>
<sequence length="363" mass="40246">MSEPAGRTSSTSSISSVSLLEIKTETHLVLQAFLHRALSTSVKERPGRVGGAYKDHNKYSAKTRPKAKDGWDSQAEDVSSADEKKSGLKNFIKQLPRRNTARRSTKEPKSSVEKGSGTKPHLRDQIEDDVVSPSSASEDEDSEKKQPKKLNQNKIRKKLSRFFKLRLDKEKDKDEHGAHPQKPNTLPFSKKAEPAPVSPSHPPEFYNEVAEKLEKIAQKSTTIKKSPVVQPPAQTAVFNKEAVVQQLVQVLSLEGDSINTKIESDPFLRTSLTRLSYASFAKLLDTYGSSQVSEASAPSPTGSPTLQRIAVTMEVSRRIVTATGAQRMEGYAECYMETFVPWVKSRGGWENLQADMEETAECD</sequence>
<keyword evidence="1" id="KW-0597">Phosphoprotein</keyword>